<evidence type="ECO:0000313" key="2">
    <source>
        <dbReference type="EMBL" id="QDQ28107.1"/>
    </source>
</evidence>
<keyword evidence="3" id="KW-1185">Reference proteome</keyword>
<feature type="transmembrane region" description="Helical" evidence="1">
    <location>
        <begin position="15"/>
        <end position="35"/>
    </location>
</feature>
<sequence length="192" mass="22075">MARPGSLSHRLKRAATAPLVLLAALFIFLETFLWDELARLFGILSRLPLWARLERWIAGVPAWAALPLFLVPMLLLFPIKLAAIWLLARGHMLLGVQLLLAAKLGGTALAARLFMLLKPTLLTIPWFARGYAGLVRWRTRIFARLHEMAWWQAAQGLIGAVRLHLARWRAKPGIWSRLVQRMRRRRQNKTRR</sequence>
<dbReference type="OrthoDB" id="8900679at2"/>
<evidence type="ECO:0008006" key="4">
    <source>
        <dbReference type="Google" id="ProtNLM"/>
    </source>
</evidence>
<evidence type="ECO:0000256" key="1">
    <source>
        <dbReference type="SAM" id="Phobius"/>
    </source>
</evidence>
<dbReference type="RefSeq" id="WP_144279494.1">
    <property type="nucleotide sequence ID" value="NZ_CP041730.1"/>
</dbReference>
<keyword evidence="1" id="KW-0472">Membrane</keyword>
<feature type="transmembrane region" description="Helical" evidence="1">
    <location>
        <begin position="56"/>
        <end position="77"/>
    </location>
</feature>
<proteinExistence type="predicted"/>
<protein>
    <recommendedName>
        <fullName evidence="4">Transmembrane protein</fullName>
    </recommendedName>
</protein>
<gene>
    <name evidence="2" type="ORF">FNU76_18115</name>
</gene>
<evidence type="ECO:0000313" key="3">
    <source>
        <dbReference type="Proteomes" id="UP000317550"/>
    </source>
</evidence>
<dbReference type="Proteomes" id="UP000317550">
    <property type="component" value="Chromosome"/>
</dbReference>
<accession>A0A516SIY4</accession>
<dbReference type="EMBL" id="CP041730">
    <property type="protein sequence ID" value="QDQ28107.1"/>
    <property type="molecule type" value="Genomic_DNA"/>
</dbReference>
<dbReference type="KEGG" id="cari:FNU76_18115"/>
<dbReference type="AlphaFoldDB" id="A0A516SIY4"/>
<organism evidence="2 3">
    <name type="scientific">Chitinimonas arctica</name>
    <dbReference type="NCBI Taxonomy" id="2594795"/>
    <lineage>
        <taxon>Bacteria</taxon>
        <taxon>Pseudomonadati</taxon>
        <taxon>Pseudomonadota</taxon>
        <taxon>Betaproteobacteria</taxon>
        <taxon>Neisseriales</taxon>
        <taxon>Chitinibacteraceae</taxon>
        <taxon>Chitinimonas</taxon>
    </lineage>
</organism>
<reference evidence="3" key="1">
    <citation type="submission" date="2019-07" db="EMBL/GenBank/DDBJ databases">
        <title>Chitinimonas sp. nov., isolated from Ny-Alesund, arctica soil.</title>
        <authorList>
            <person name="Xu Q."/>
            <person name="Peng F."/>
        </authorList>
    </citation>
    <scope>NUCLEOTIDE SEQUENCE [LARGE SCALE GENOMIC DNA]</scope>
    <source>
        <strain evidence="3">R3-44</strain>
    </source>
</reference>
<keyword evidence="1" id="KW-1133">Transmembrane helix</keyword>
<name>A0A516SIY4_9NEIS</name>
<keyword evidence="1" id="KW-0812">Transmembrane</keyword>